<gene>
    <name evidence="1" type="ORF">HINF_LOCUS23283</name>
    <name evidence="2" type="ORF">HINF_LOCUS78424</name>
</gene>
<reference evidence="1" key="1">
    <citation type="submission" date="2023-06" db="EMBL/GenBank/DDBJ databases">
        <authorList>
            <person name="Kurt Z."/>
        </authorList>
    </citation>
    <scope>NUCLEOTIDE SEQUENCE</scope>
</reference>
<dbReference type="Proteomes" id="UP001642409">
    <property type="component" value="Unassembled WGS sequence"/>
</dbReference>
<organism evidence="1">
    <name type="scientific">Hexamita inflata</name>
    <dbReference type="NCBI Taxonomy" id="28002"/>
    <lineage>
        <taxon>Eukaryota</taxon>
        <taxon>Metamonada</taxon>
        <taxon>Diplomonadida</taxon>
        <taxon>Hexamitidae</taxon>
        <taxon>Hexamitinae</taxon>
        <taxon>Hexamita</taxon>
    </lineage>
</organism>
<keyword evidence="3" id="KW-1185">Reference proteome</keyword>
<dbReference type="EMBL" id="CATOUU010000618">
    <property type="protein sequence ID" value="CAI9935638.1"/>
    <property type="molecule type" value="Genomic_DNA"/>
</dbReference>
<reference evidence="2 3" key="2">
    <citation type="submission" date="2024-07" db="EMBL/GenBank/DDBJ databases">
        <authorList>
            <person name="Akdeniz Z."/>
        </authorList>
    </citation>
    <scope>NUCLEOTIDE SEQUENCE [LARGE SCALE GENOMIC DNA]</scope>
</reference>
<evidence type="ECO:0000313" key="2">
    <source>
        <dbReference type="EMBL" id="CAL6114986.1"/>
    </source>
</evidence>
<evidence type="ECO:0000313" key="1">
    <source>
        <dbReference type="EMBL" id="CAI9935638.1"/>
    </source>
</evidence>
<name>A0AA86UBE9_9EUKA</name>
<evidence type="ECO:0000313" key="3">
    <source>
        <dbReference type="Proteomes" id="UP001642409"/>
    </source>
</evidence>
<dbReference type="EMBL" id="CAXDID020000846">
    <property type="protein sequence ID" value="CAL6114986.1"/>
    <property type="molecule type" value="Genomic_DNA"/>
</dbReference>
<comment type="caution">
    <text evidence="1">The sequence shown here is derived from an EMBL/GenBank/DDBJ whole genome shotgun (WGS) entry which is preliminary data.</text>
</comment>
<proteinExistence type="predicted"/>
<accession>A0AA86UBE9</accession>
<dbReference type="AlphaFoldDB" id="A0AA86UBE9"/>
<sequence>MLQRPGPQRRRALVRHLFFQVRERKRLLVFRKLQVLGVWLRGKRQHRLRRLPQNRQVRLRSRWINHLRCLHWNPSFVIRNLHRMSSWILPGLRGLRRRNNQYAKTASDPEKRPRPRAAPPVPGLKYYNLGLARNVRLDPSRARTNFLVQLNLPVPPNTAPDLKKSLLELAGARPPASRETITLFVSTASESERWYLERPDLQLASLALELKFCKPVFVQNVPTISSQAKTSFLYKLFLKIQPRKHLLNHKYLYLRLDQRLRWHFQLNLFLLLGSRKNYFRNYLCFLLQNPSSPIRNLLRMPLKSRPISRQINLHHLLLDIRRRFNILLIRYLQVLKPQRVPRKLTKNHALTAGERGKDKRNLLFKRFRLQLVAQGEVQNPISKVCTCNWNQGVHRQLDLATAIISSGTLKEDAM</sequence>
<protein>
    <submittedName>
        <fullName evidence="2">Hypothetical_protein</fullName>
    </submittedName>
</protein>